<dbReference type="InterPro" id="IPR036069">
    <property type="entry name" value="DUF34/NIF3_sf"/>
</dbReference>
<dbReference type="InterPro" id="IPR002678">
    <property type="entry name" value="DUF34/NIF3"/>
</dbReference>
<evidence type="ECO:0000256" key="5">
    <source>
        <dbReference type="PIRNR" id="PIRNR037489"/>
    </source>
</evidence>
<dbReference type="PANTHER" id="PTHR13799:SF14">
    <property type="entry name" value="GTP CYCLOHYDROLASE 1 TYPE 2 HOMOLOG"/>
    <property type="match status" value="1"/>
</dbReference>
<evidence type="ECO:0000313" key="6">
    <source>
        <dbReference type="EMBL" id="MDO3394979.1"/>
    </source>
</evidence>
<comment type="subunit">
    <text evidence="2">Homohexamer.</text>
</comment>
<dbReference type="Gene3D" id="3.30.70.120">
    <property type="match status" value="1"/>
</dbReference>
<keyword evidence="4 5" id="KW-0479">Metal-binding</keyword>
<sequence>MHTSSEPTLRDVVDLVHGWYPPGTADSWDRVGLVHGDPAQPVRRIMMAVDPSPAVAQEAADWGADLLVVHHPLFLKGVHGFTTETPKGRTLHTLARAGCALLAAHTNADQAEGGVSESLALALGLDDLRPILTAPRPALDKLGVLVPVADADRLRAALAEVGAGRLGDYESASFTVEGVGRFRPLPGATPTIGTVGDLEEVPEERVEVVAPRSRRSEVLRAMLAVHPYEEPAYDVVELADPGLSSTGTGRVGTVEPMSLAAFAARVAEVLPPTVHGVRVGGDPDREVRRVAVCGGAGDFLLDTVLDMGSSGGADVYVTSDLRHHPASEFLEHDGPALVDVAHWAAEWTWLPVLEARLRAALVGERGATVETRVSTRCTDPWTFRPDAHTAHPTARRDR</sequence>
<dbReference type="Gene3D" id="3.40.1390.30">
    <property type="entry name" value="NIF3 (NGG1p interacting factor 3)-like"/>
    <property type="match status" value="1"/>
</dbReference>
<proteinExistence type="inferred from homology"/>
<dbReference type="SUPFAM" id="SSF102705">
    <property type="entry name" value="NIF3 (NGG1p interacting factor 3)-like"/>
    <property type="match status" value="1"/>
</dbReference>
<evidence type="ECO:0000256" key="4">
    <source>
        <dbReference type="ARBA" id="ARBA00022723"/>
    </source>
</evidence>
<keyword evidence="7" id="KW-1185">Reference proteome</keyword>
<reference evidence="6" key="1">
    <citation type="submission" date="2023-06" db="EMBL/GenBank/DDBJ databases">
        <title>Genome sequence of Nocardioides sp. SOB44.</title>
        <authorList>
            <person name="Zhang G."/>
        </authorList>
    </citation>
    <scope>NUCLEOTIDE SEQUENCE</scope>
    <source>
        <strain evidence="6">SOB44</strain>
    </source>
</reference>
<dbReference type="NCBIfam" id="TIGR00486">
    <property type="entry name" value="YbgI_SA1388"/>
    <property type="match status" value="1"/>
</dbReference>
<dbReference type="InterPro" id="IPR015867">
    <property type="entry name" value="N-reg_PII/ATP_PRibTrfase_C"/>
</dbReference>
<evidence type="ECO:0000313" key="7">
    <source>
        <dbReference type="Proteomes" id="UP001168363"/>
    </source>
</evidence>
<gene>
    <name evidence="6" type="ORF">QWJ41_04575</name>
</gene>
<evidence type="ECO:0000256" key="2">
    <source>
        <dbReference type="ARBA" id="ARBA00011643"/>
    </source>
</evidence>
<protein>
    <recommendedName>
        <fullName evidence="3 5">GTP cyclohydrolase 1 type 2 homolog</fullName>
    </recommendedName>
</protein>
<name>A0ABT8TNN8_9ACTN</name>
<dbReference type="Pfam" id="PF01784">
    <property type="entry name" value="DUF34_NIF3"/>
    <property type="match status" value="1"/>
</dbReference>
<accession>A0ABT8TNN8</accession>
<dbReference type="EMBL" id="JAULSC010000003">
    <property type="protein sequence ID" value="MDO3394979.1"/>
    <property type="molecule type" value="Genomic_DNA"/>
</dbReference>
<comment type="caution">
    <text evidence="6">The sequence shown here is derived from an EMBL/GenBank/DDBJ whole genome shotgun (WGS) entry which is preliminary data.</text>
</comment>
<evidence type="ECO:0000256" key="3">
    <source>
        <dbReference type="ARBA" id="ARBA00022112"/>
    </source>
</evidence>
<evidence type="ECO:0000256" key="1">
    <source>
        <dbReference type="ARBA" id="ARBA00006964"/>
    </source>
</evidence>
<organism evidence="6 7">
    <name type="scientific">Nocardioides cremeus</name>
    <dbReference type="NCBI Taxonomy" id="3058044"/>
    <lineage>
        <taxon>Bacteria</taxon>
        <taxon>Bacillati</taxon>
        <taxon>Actinomycetota</taxon>
        <taxon>Actinomycetes</taxon>
        <taxon>Propionibacteriales</taxon>
        <taxon>Nocardioidaceae</taxon>
        <taxon>Nocardioides</taxon>
    </lineage>
</organism>
<dbReference type="PIRSF" id="PIRSF037489">
    <property type="entry name" value="UCP037489_NIF3_YqfO"/>
    <property type="match status" value="1"/>
</dbReference>
<dbReference type="InterPro" id="IPR017221">
    <property type="entry name" value="DUF34/NIF3_bac"/>
</dbReference>
<comment type="similarity">
    <text evidence="1 5">Belongs to the GTP cyclohydrolase I type 2/NIF3 family.</text>
</comment>
<dbReference type="Proteomes" id="UP001168363">
    <property type="component" value="Unassembled WGS sequence"/>
</dbReference>
<dbReference type="RefSeq" id="WP_302705983.1">
    <property type="nucleotide sequence ID" value="NZ_JAULSC010000003.1"/>
</dbReference>
<dbReference type="PANTHER" id="PTHR13799">
    <property type="entry name" value="NGG1 INTERACTING FACTOR 3"/>
    <property type="match status" value="1"/>
</dbReference>